<feature type="region of interest" description="Disordered" evidence="3">
    <location>
        <begin position="38"/>
        <end position="62"/>
    </location>
</feature>
<evidence type="ECO:0000313" key="4">
    <source>
        <dbReference type="EMBL" id="VAX41807.1"/>
    </source>
</evidence>
<dbReference type="AlphaFoldDB" id="A0A3B1E8Q6"/>
<protein>
    <submittedName>
        <fullName evidence="4">Uncharacterized protein</fullName>
    </submittedName>
</protein>
<accession>A0A3B1E8Q6</accession>
<proteinExistence type="predicted"/>
<dbReference type="Gene3D" id="1.25.40.10">
    <property type="entry name" value="Tetratricopeptide repeat domain"/>
    <property type="match status" value="1"/>
</dbReference>
<dbReference type="InterPro" id="IPR011990">
    <property type="entry name" value="TPR-like_helical_dom_sf"/>
</dbReference>
<keyword evidence="1" id="KW-0677">Repeat</keyword>
<evidence type="ECO:0000256" key="3">
    <source>
        <dbReference type="SAM" id="MobiDB-lite"/>
    </source>
</evidence>
<gene>
    <name evidence="4" type="ORF">MNBD_PLANCTO03-577</name>
</gene>
<evidence type="ECO:0000256" key="2">
    <source>
        <dbReference type="ARBA" id="ARBA00022803"/>
    </source>
</evidence>
<dbReference type="Pfam" id="PF13432">
    <property type="entry name" value="TPR_16"/>
    <property type="match status" value="2"/>
</dbReference>
<dbReference type="PANTHER" id="PTHR45586:SF1">
    <property type="entry name" value="LIPOPOLYSACCHARIDE ASSEMBLY PROTEIN B"/>
    <property type="match status" value="1"/>
</dbReference>
<feature type="non-terminal residue" evidence="4">
    <location>
        <position position="297"/>
    </location>
</feature>
<dbReference type="PANTHER" id="PTHR45586">
    <property type="entry name" value="TPR REPEAT-CONTAINING PROTEIN PA4667"/>
    <property type="match status" value="1"/>
</dbReference>
<organism evidence="4">
    <name type="scientific">hydrothermal vent metagenome</name>
    <dbReference type="NCBI Taxonomy" id="652676"/>
    <lineage>
        <taxon>unclassified sequences</taxon>
        <taxon>metagenomes</taxon>
        <taxon>ecological metagenomes</taxon>
    </lineage>
</organism>
<sequence>MTTNRSNLPLILAAAGAGASMVLLAGVVTWRVRTAVPADPEQTTSPANGNQVAADRSEPLPKTDPITPILDAADTLVRQHQADRAEAVLRAAIREHPEDQQLRLALAGACILQHKLGAAYEQYEAALAIGPRTAETEFNAGTLASQLGRLDRAEEHFATAQATDTADARFPLYLAQVQVRQGRIPEARKNLLLATRLDETLAVAWGTLAELSLRGNEPNIAIQLVARARQLEPRVAAWRVIEARAKNRIGKPAEALVALGGISEAERRQLPILRLIGQCYGMMGKPAEAMHEFEAAL</sequence>
<keyword evidence="2" id="KW-0802">TPR repeat</keyword>
<reference evidence="4" key="1">
    <citation type="submission" date="2018-06" db="EMBL/GenBank/DDBJ databases">
        <authorList>
            <person name="Zhirakovskaya E."/>
        </authorList>
    </citation>
    <scope>NUCLEOTIDE SEQUENCE</scope>
</reference>
<dbReference type="SUPFAM" id="SSF48452">
    <property type="entry name" value="TPR-like"/>
    <property type="match status" value="1"/>
</dbReference>
<dbReference type="EMBL" id="UOGK01000596">
    <property type="protein sequence ID" value="VAX41807.1"/>
    <property type="molecule type" value="Genomic_DNA"/>
</dbReference>
<evidence type="ECO:0000256" key="1">
    <source>
        <dbReference type="ARBA" id="ARBA00022737"/>
    </source>
</evidence>
<name>A0A3B1E8Q6_9ZZZZ</name>
<dbReference type="InterPro" id="IPR051012">
    <property type="entry name" value="CellSynth/LPSAsmb/PSIAsmb"/>
</dbReference>
<feature type="compositionally biased region" description="Polar residues" evidence="3">
    <location>
        <begin position="41"/>
        <end position="51"/>
    </location>
</feature>